<evidence type="ECO:0000313" key="2">
    <source>
        <dbReference type="EMBL" id="EUA63051.1"/>
    </source>
</evidence>
<organism evidence="2 3">
    <name type="scientific">Mycobacteroides abscessus 1948</name>
    <dbReference type="NCBI Taxonomy" id="1299323"/>
    <lineage>
        <taxon>Bacteria</taxon>
        <taxon>Bacillati</taxon>
        <taxon>Actinomycetota</taxon>
        <taxon>Actinomycetes</taxon>
        <taxon>Mycobacteriales</taxon>
        <taxon>Mycobacteriaceae</taxon>
        <taxon>Mycobacteroides</taxon>
        <taxon>Mycobacteroides abscessus</taxon>
    </lineage>
</organism>
<dbReference type="InterPro" id="IPR036689">
    <property type="entry name" value="ESAT-6-like_sf"/>
</dbReference>
<evidence type="ECO:0000256" key="1">
    <source>
        <dbReference type="SAM" id="MobiDB-lite"/>
    </source>
</evidence>
<evidence type="ECO:0000313" key="3">
    <source>
        <dbReference type="Proteomes" id="UP000021210"/>
    </source>
</evidence>
<reference evidence="2 3" key="1">
    <citation type="submission" date="2013-12" db="EMBL/GenBank/DDBJ databases">
        <authorList>
            <person name="Zelazny A."/>
            <person name="Olivier K."/>
            <person name="Holland S."/>
            <person name="Lenaerts A."/>
            <person name="Ordway D."/>
            <person name="DeGroote M.A."/>
            <person name="Parker T."/>
            <person name="Sizemore C."/>
            <person name="Tallon L.J."/>
            <person name="Sadzewicz L.K."/>
            <person name="Sengamalay N."/>
            <person name="Fraser C.M."/>
            <person name="Hine E."/>
            <person name="Shefchek K.A."/>
            <person name="Das S.P."/>
            <person name="Tettelin H."/>
        </authorList>
    </citation>
    <scope>NUCLEOTIDE SEQUENCE [LARGE SCALE GENOMIC DNA]</scope>
    <source>
        <strain evidence="2 3">1948</strain>
    </source>
</reference>
<dbReference type="AlphaFoldDB" id="A0A829QJX0"/>
<gene>
    <name evidence="2" type="ORF">I542_3208</name>
</gene>
<sequence>MMGISPKLAFDPVELDDHATRIERAAAELVEKHSAAHAGISQAVPGLGSGMAASALREQLSEWESETPRLAGDLAAHAQYHRSSKNELVAQDDKNRAKFDGVDGQQAG</sequence>
<accession>A0A829QJX0</accession>
<name>A0A829QJX0_9MYCO</name>
<feature type="region of interest" description="Disordered" evidence="1">
    <location>
        <begin position="81"/>
        <end position="108"/>
    </location>
</feature>
<feature type="compositionally biased region" description="Basic and acidic residues" evidence="1">
    <location>
        <begin position="91"/>
        <end position="101"/>
    </location>
</feature>
<comment type="caution">
    <text evidence="2">The sequence shown here is derived from an EMBL/GenBank/DDBJ whole genome shotgun (WGS) entry which is preliminary data.</text>
</comment>
<dbReference type="Pfam" id="PF06013">
    <property type="entry name" value="WXG100"/>
    <property type="match status" value="1"/>
</dbReference>
<evidence type="ECO:0008006" key="4">
    <source>
        <dbReference type="Google" id="ProtNLM"/>
    </source>
</evidence>
<dbReference type="Gene3D" id="1.10.287.1060">
    <property type="entry name" value="ESAT-6-like"/>
    <property type="match status" value="1"/>
</dbReference>
<dbReference type="EMBL" id="JAOH01000002">
    <property type="protein sequence ID" value="EUA63051.1"/>
    <property type="molecule type" value="Genomic_DNA"/>
</dbReference>
<proteinExistence type="predicted"/>
<dbReference type="Proteomes" id="UP000021210">
    <property type="component" value="Unassembled WGS sequence"/>
</dbReference>
<dbReference type="InterPro" id="IPR010310">
    <property type="entry name" value="T7SS_ESAT-6-like"/>
</dbReference>
<dbReference type="SUPFAM" id="SSF140453">
    <property type="entry name" value="EsxAB dimer-like"/>
    <property type="match status" value="1"/>
</dbReference>
<protein>
    <recommendedName>
        <fullName evidence="4">ESX-1 secretion-associated protein</fullName>
    </recommendedName>
</protein>